<dbReference type="OrthoDB" id="9790747at2"/>
<evidence type="ECO:0000256" key="3">
    <source>
        <dbReference type="ARBA" id="ARBA00023163"/>
    </source>
</evidence>
<dbReference type="PROSITE" id="PS50987">
    <property type="entry name" value="HTH_ARSR_2"/>
    <property type="match status" value="1"/>
</dbReference>
<sequence length="101" mass="11383">MDTKDTDIFKVLANETRLQILHWLKEPEANFPPQDVDPHTVGVCVGSIQKKTGLAQSTVSHYLSMLEATGLIVSTRQGQCTYYRRNEEAFSEFVTHVATEL</sequence>
<proteinExistence type="predicted"/>
<dbReference type="GO" id="GO:0003677">
    <property type="term" value="F:DNA binding"/>
    <property type="evidence" value="ECO:0007669"/>
    <property type="project" value="UniProtKB-KW"/>
</dbReference>
<dbReference type="InterPro" id="IPR001845">
    <property type="entry name" value="HTH_ArsR_DNA-bd_dom"/>
</dbReference>
<dbReference type="InterPro" id="IPR036388">
    <property type="entry name" value="WH-like_DNA-bd_sf"/>
</dbReference>
<keyword evidence="1" id="KW-0805">Transcription regulation</keyword>
<accession>A0A3S0Y4K4</accession>
<organism evidence="5 6">
    <name type="scientific">Chlorogloeopsis fritschii PCC 6912</name>
    <dbReference type="NCBI Taxonomy" id="211165"/>
    <lineage>
        <taxon>Bacteria</taxon>
        <taxon>Bacillati</taxon>
        <taxon>Cyanobacteriota</taxon>
        <taxon>Cyanophyceae</taxon>
        <taxon>Nostocales</taxon>
        <taxon>Chlorogloeopsidaceae</taxon>
        <taxon>Chlorogloeopsis</taxon>
    </lineage>
</organism>
<evidence type="ECO:0000313" key="6">
    <source>
        <dbReference type="Proteomes" id="UP000268857"/>
    </source>
</evidence>
<dbReference type="EMBL" id="RSCJ01000003">
    <property type="protein sequence ID" value="RUR85089.1"/>
    <property type="molecule type" value="Genomic_DNA"/>
</dbReference>
<dbReference type="InterPro" id="IPR051081">
    <property type="entry name" value="HTH_MetalResp_TranReg"/>
</dbReference>
<protein>
    <submittedName>
        <fullName evidence="5">Transcriptional regulator</fullName>
    </submittedName>
</protein>
<dbReference type="PANTHER" id="PTHR33154:SF33">
    <property type="entry name" value="TRANSCRIPTIONAL REPRESSOR SDPR"/>
    <property type="match status" value="1"/>
</dbReference>
<name>A0A3S0Y4K4_CHLFR</name>
<evidence type="ECO:0000313" key="5">
    <source>
        <dbReference type="EMBL" id="RUR85089.1"/>
    </source>
</evidence>
<reference evidence="5 6" key="1">
    <citation type="journal article" date="2019" name="Genome Biol. Evol.">
        <title>Day and night: Metabolic profiles and evolutionary relationships of six axenic non-marine cyanobacteria.</title>
        <authorList>
            <person name="Will S.E."/>
            <person name="Henke P."/>
            <person name="Boedeker C."/>
            <person name="Huang S."/>
            <person name="Brinkmann H."/>
            <person name="Rohde M."/>
            <person name="Jarek M."/>
            <person name="Friedl T."/>
            <person name="Seufert S."/>
            <person name="Schumacher M."/>
            <person name="Overmann J."/>
            <person name="Neumann-Schaal M."/>
            <person name="Petersen J."/>
        </authorList>
    </citation>
    <scope>NUCLEOTIDE SEQUENCE [LARGE SCALE GENOMIC DNA]</scope>
    <source>
        <strain evidence="5 6">PCC 6912</strain>
    </source>
</reference>
<dbReference type="GO" id="GO:0003700">
    <property type="term" value="F:DNA-binding transcription factor activity"/>
    <property type="evidence" value="ECO:0007669"/>
    <property type="project" value="InterPro"/>
</dbReference>
<dbReference type="Gene3D" id="1.10.10.10">
    <property type="entry name" value="Winged helix-like DNA-binding domain superfamily/Winged helix DNA-binding domain"/>
    <property type="match status" value="1"/>
</dbReference>
<keyword evidence="6" id="KW-1185">Reference proteome</keyword>
<keyword evidence="3" id="KW-0804">Transcription</keyword>
<dbReference type="CDD" id="cd00090">
    <property type="entry name" value="HTH_ARSR"/>
    <property type="match status" value="1"/>
</dbReference>
<dbReference type="PANTHER" id="PTHR33154">
    <property type="entry name" value="TRANSCRIPTIONAL REGULATOR, ARSR FAMILY"/>
    <property type="match status" value="1"/>
</dbReference>
<dbReference type="RefSeq" id="WP_016874983.1">
    <property type="nucleotide sequence ID" value="NZ_AJLN01000108.1"/>
</dbReference>
<dbReference type="InterPro" id="IPR011991">
    <property type="entry name" value="ArsR-like_HTH"/>
</dbReference>
<dbReference type="AlphaFoldDB" id="A0A3S0Y4K4"/>
<feature type="domain" description="HTH arsR-type" evidence="4">
    <location>
        <begin position="1"/>
        <end position="101"/>
    </location>
</feature>
<evidence type="ECO:0000256" key="2">
    <source>
        <dbReference type="ARBA" id="ARBA00023125"/>
    </source>
</evidence>
<dbReference type="Pfam" id="PF01022">
    <property type="entry name" value="HTH_5"/>
    <property type="match status" value="1"/>
</dbReference>
<dbReference type="InterPro" id="IPR036390">
    <property type="entry name" value="WH_DNA-bd_sf"/>
</dbReference>
<gene>
    <name evidence="5" type="primary">arsR</name>
    <name evidence="5" type="ORF">PCC6912_12050</name>
</gene>
<evidence type="ECO:0000259" key="4">
    <source>
        <dbReference type="PROSITE" id="PS50987"/>
    </source>
</evidence>
<dbReference type="SUPFAM" id="SSF46785">
    <property type="entry name" value="Winged helix' DNA-binding domain"/>
    <property type="match status" value="1"/>
</dbReference>
<dbReference type="SMART" id="SM00418">
    <property type="entry name" value="HTH_ARSR"/>
    <property type="match status" value="1"/>
</dbReference>
<dbReference type="Proteomes" id="UP000268857">
    <property type="component" value="Unassembled WGS sequence"/>
</dbReference>
<evidence type="ECO:0000256" key="1">
    <source>
        <dbReference type="ARBA" id="ARBA00023015"/>
    </source>
</evidence>
<dbReference type="STRING" id="211165.GCA_000317285_04459"/>
<comment type="caution">
    <text evidence="5">The sequence shown here is derived from an EMBL/GenBank/DDBJ whole genome shotgun (WGS) entry which is preliminary data.</text>
</comment>
<keyword evidence="2" id="KW-0238">DNA-binding</keyword>